<evidence type="ECO:0008006" key="4">
    <source>
        <dbReference type="Google" id="ProtNLM"/>
    </source>
</evidence>
<feature type="transmembrane region" description="Helical" evidence="1">
    <location>
        <begin position="57"/>
        <end position="77"/>
    </location>
</feature>
<feature type="transmembrane region" description="Helical" evidence="1">
    <location>
        <begin position="137"/>
        <end position="156"/>
    </location>
</feature>
<proteinExistence type="predicted"/>
<name>A0ABP9R002_9RHOO</name>
<accession>A0ABP9R002</accession>
<reference evidence="3" key="1">
    <citation type="journal article" date="2019" name="Int. J. Syst. Evol. Microbiol.">
        <title>The Global Catalogue of Microorganisms (GCM) 10K type strain sequencing project: providing services to taxonomists for standard genome sequencing and annotation.</title>
        <authorList>
            <consortium name="The Broad Institute Genomics Platform"/>
            <consortium name="The Broad Institute Genome Sequencing Center for Infectious Disease"/>
            <person name="Wu L."/>
            <person name="Ma J."/>
        </authorList>
    </citation>
    <scope>NUCLEOTIDE SEQUENCE [LARGE SCALE GENOMIC DNA]</scope>
    <source>
        <strain evidence="3">JCM 18715</strain>
    </source>
</reference>
<keyword evidence="3" id="KW-1185">Reference proteome</keyword>
<gene>
    <name evidence="2" type="ORF">GCM10025770_32090</name>
</gene>
<sequence length="219" mass="24379">MNPVVRGVLLTLLGIAYLSIAHIGATVGEPAWLVVLTGCMPLSVASLIFLWGTRWRWPLLCVIVIAAWLLVINARDLVAHSLWLYYLQDTGSNLLGCAFFARTLRKGEEALCTRMARYAHNGGMPDTVKRYCDRLTWLWAIYFAACAAVGSVLFLSGHVREWSWFANVLNWPLTVTLLIVELPIRMLIVPARDRASLINSIKGVMAAHAAERSAKTSRE</sequence>
<dbReference type="EMBL" id="BAABLD010000015">
    <property type="protein sequence ID" value="GAA5169919.1"/>
    <property type="molecule type" value="Genomic_DNA"/>
</dbReference>
<dbReference type="Proteomes" id="UP001500547">
    <property type="component" value="Unassembled WGS sequence"/>
</dbReference>
<evidence type="ECO:0000313" key="2">
    <source>
        <dbReference type="EMBL" id="GAA5169919.1"/>
    </source>
</evidence>
<keyword evidence="1" id="KW-0812">Transmembrane</keyword>
<feature type="transmembrane region" description="Helical" evidence="1">
    <location>
        <begin position="31"/>
        <end position="50"/>
    </location>
</feature>
<keyword evidence="1" id="KW-0472">Membrane</keyword>
<feature type="transmembrane region" description="Helical" evidence="1">
    <location>
        <begin position="7"/>
        <end position="25"/>
    </location>
</feature>
<organism evidence="2 3">
    <name type="scientific">Viridibacterium curvum</name>
    <dbReference type="NCBI Taxonomy" id="1101404"/>
    <lineage>
        <taxon>Bacteria</taxon>
        <taxon>Pseudomonadati</taxon>
        <taxon>Pseudomonadota</taxon>
        <taxon>Betaproteobacteria</taxon>
        <taxon>Rhodocyclales</taxon>
        <taxon>Rhodocyclaceae</taxon>
        <taxon>Viridibacterium</taxon>
    </lineage>
</organism>
<feature type="transmembrane region" description="Helical" evidence="1">
    <location>
        <begin position="162"/>
        <end position="184"/>
    </location>
</feature>
<comment type="caution">
    <text evidence="2">The sequence shown here is derived from an EMBL/GenBank/DDBJ whole genome shotgun (WGS) entry which is preliminary data.</text>
</comment>
<evidence type="ECO:0000256" key="1">
    <source>
        <dbReference type="SAM" id="Phobius"/>
    </source>
</evidence>
<evidence type="ECO:0000313" key="3">
    <source>
        <dbReference type="Proteomes" id="UP001500547"/>
    </source>
</evidence>
<protein>
    <recommendedName>
        <fullName evidence="4">Transmembrane protein</fullName>
    </recommendedName>
</protein>
<keyword evidence="1" id="KW-1133">Transmembrane helix</keyword>
<dbReference type="RefSeq" id="WP_345534120.1">
    <property type="nucleotide sequence ID" value="NZ_BAABLD010000015.1"/>
</dbReference>